<dbReference type="Pfam" id="PF00975">
    <property type="entry name" value="Thioesterase"/>
    <property type="match status" value="1"/>
</dbReference>
<dbReference type="OrthoDB" id="329835at2759"/>
<dbReference type="CDD" id="cd00833">
    <property type="entry name" value="PKS"/>
    <property type="match status" value="1"/>
</dbReference>
<evidence type="ECO:0000313" key="10">
    <source>
        <dbReference type="EMBL" id="EPS94471.1"/>
    </source>
</evidence>
<dbReference type="STRING" id="743788.S8DLW0"/>
<evidence type="ECO:0000256" key="4">
    <source>
        <dbReference type="ARBA" id="ARBA00023026"/>
    </source>
</evidence>
<dbReference type="InterPro" id="IPR009081">
    <property type="entry name" value="PP-bd_ACP"/>
</dbReference>
<evidence type="ECO:0000256" key="1">
    <source>
        <dbReference type="ARBA" id="ARBA00022450"/>
    </source>
</evidence>
<feature type="region of interest" description="C-terminal hotdog fold" evidence="5">
    <location>
        <begin position="1464"/>
        <end position="1614"/>
    </location>
</feature>
<dbReference type="PROSITE" id="PS00606">
    <property type="entry name" value="KS3_1"/>
    <property type="match status" value="1"/>
</dbReference>
<dbReference type="InterPro" id="IPR049551">
    <property type="entry name" value="PKS_DH_C"/>
</dbReference>
<dbReference type="SUPFAM" id="SSF47336">
    <property type="entry name" value="ACP-like"/>
    <property type="match status" value="2"/>
</dbReference>
<gene>
    <name evidence="10" type="primary">pks1</name>
    <name evidence="10" type="ORF">FOMPIDRAFT_83434</name>
</gene>
<accession>S8DLW0</accession>
<dbReference type="SUPFAM" id="SSF53901">
    <property type="entry name" value="Thiolase-like"/>
    <property type="match status" value="1"/>
</dbReference>
<dbReference type="Pfam" id="PF02801">
    <property type="entry name" value="Ketoacyl-synt_C"/>
    <property type="match status" value="1"/>
</dbReference>
<name>S8DLW0_FOMSC</name>
<dbReference type="Pfam" id="PF16073">
    <property type="entry name" value="SAT"/>
    <property type="match status" value="1"/>
</dbReference>
<evidence type="ECO:0000259" key="8">
    <source>
        <dbReference type="PROSITE" id="PS52004"/>
    </source>
</evidence>
<dbReference type="EMBL" id="KE504231">
    <property type="protein sequence ID" value="EPS94471.1"/>
    <property type="molecule type" value="Genomic_DNA"/>
</dbReference>
<feature type="domain" description="Ketosynthase family 3 (KS3)" evidence="8">
    <location>
        <begin position="393"/>
        <end position="822"/>
    </location>
</feature>
<dbReference type="GO" id="GO:0031177">
    <property type="term" value="F:phosphopantetheine binding"/>
    <property type="evidence" value="ECO:0007669"/>
    <property type="project" value="InterPro"/>
</dbReference>
<dbReference type="Pfam" id="PF00109">
    <property type="entry name" value="ketoacyl-synt"/>
    <property type="match status" value="1"/>
</dbReference>
<dbReference type="SUPFAM" id="SSF55048">
    <property type="entry name" value="Probable ACP-binding domain of malonyl-CoA ACP transacylase"/>
    <property type="match status" value="1"/>
</dbReference>
<dbReference type="Pfam" id="PF14765">
    <property type="entry name" value="PS-DH"/>
    <property type="match status" value="1"/>
</dbReference>
<protein>
    <submittedName>
        <fullName evidence="10">Polyketide synthase</fullName>
    </submittedName>
</protein>
<feature type="region of interest" description="N-terminal hotdog fold" evidence="5">
    <location>
        <begin position="1295"/>
        <end position="1438"/>
    </location>
</feature>
<dbReference type="InterPro" id="IPR006162">
    <property type="entry name" value="Ppantetheine_attach_site"/>
</dbReference>
<dbReference type="Proteomes" id="UP000015241">
    <property type="component" value="Unassembled WGS sequence"/>
</dbReference>
<dbReference type="InterPro" id="IPR014030">
    <property type="entry name" value="Ketoacyl_synth_N"/>
</dbReference>
<dbReference type="PROSITE" id="PS00012">
    <property type="entry name" value="PHOSPHOPANTETHEINE"/>
    <property type="match status" value="1"/>
</dbReference>
<evidence type="ECO:0000259" key="9">
    <source>
        <dbReference type="PROSITE" id="PS52019"/>
    </source>
</evidence>
<evidence type="ECO:0000256" key="3">
    <source>
        <dbReference type="ARBA" id="ARBA00022679"/>
    </source>
</evidence>
<feature type="active site" description="Proton acceptor; for dehydratase activity" evidence="5">
    <location>
        <position position="1333"/>
    </location>
</feature>
<keyword evidence="3" id="KW-0808">Transferase</keyword>
<dbReference type="Gene3D" id="3.40.47.10">
    <property type="match status" value="1"/>
</dbReference>
<keyword evidence="11" id="KW-1185">Reference proteome</keyword>
<dbReference type="Gene3D" id="3.40.50.1820">
    <property type="entry name" value="alpha/beta hydrolase"/>
    <property type="match status" value="1"/>
</dbReference>
<dbReference type="PANTHER" id="PTHR43775:SF37">
    <property type="entry name" value="SI:DKEY-61P9.11"/>
    <property type="match status" value="1"/>
</dbReference>
<feature type="domain" description="Carrier" evidence="7">
    <location>
        <begin position="1742"/>
        <end position="1816"/>
    </location>
</feature>
<dbReference type="HOGENOM" id="CLU_000022_6_4_1"/>
<dbReference type="InterPro" id="IPR020841">
    <property type="entry name" value="PKS_Beta-ketoAc_synthase_dom"/>
</dbReference>
<dbReference type="Gene3D" id="3.40.366.10">
    <property type="entry name" value="Malonyl-Coenzyme A Acyl Carrier Protein, domain 2"/>
    <property type="match status" value="3"/>
</dbReference>
<dbReference type="InterPro" id="IPR016035">
    <property type="entry name" value="Acyl_Trfase/lysoPLipase"/>
</dbReference>
<feature type="domain" description="Carrier" evidence="7">
    <location>
        <begin position="1643"/>
        <end position="1718"/>
    </location>
</feature>
<dbReference type="GO" id="GO:0044550">
    <property type="term" value="P:secondary metabolite biosynthetic process"/>
    <property type="evidence" value="ECO:0007669"/>
    <property type="project" value="TreeGrafter"/>
</dbReference>
<dbReference type="eggNOG" id="KOG1202">
    <property type="taxonomic scope" value="Eukaryota"/>
</dbReference>
<feature type="compositionally biased region" description="Polar residues" evidence="6">
    <location>
        <begin position="345"/>
        <end position="354"/>
    </location>
</feature>
<dbReference type="InterPro" id="IPR001031">
    <property type="entry name" value="Thioesterase"/>
</dbReference>
<evidence type="ECO:0000313" key="11">
    <source>
        <dbReference type="Proteomes" id="UP000015241"/>
    </source>
</evidence>
<keyword evidence="2" id="KW-0597">Phosphoprotein</keyword>
<dbReference type="InterPro" id="IPR016036">
    <property type="entry name" value="Malonyl_transacylase_ACP-bd"/>
</dbReference>
<dbReference type="InterPro" id="IPR032088">
    <property type="entry name" value="SAT"/>
</dbReference>
<dbReference type="InterPro" id="IPR020806">
    <property type="entry name" value="PKS_PP-bd"/>
</dbReference>
<feature type="domain" description="PKS/mFAS DH" evidence="9">
    <location>
        <begin position="1295"/>
        <end position="1614"/>
    </location>
</feature>
<dbReference type="PROSITE" id="PS52019">
    <property type="entry name" value="PKS_MFAS_DH"/>
    <property type="match status" value="1"/>
</dbReference>
<dbReference type="SUPFAM" id="SSF53474">
    <property type="entry name" value="alpha/beta-Hydrolases"/>
    <property type="match status" value="1"/>
</dbReference>
<dbReference type="GO" id="GO:0004315">
    <property type="term" value="F:3-oxoacyl-[acyl-carrier-protein] synthase activity"/>
    <property type="evidence" value="ECO:0007669"/>
    <property type="project" value="InterPro"/>
</dbReference>
<evidence type="ECO:0000256" key="6">
    <source>
        <dbReference type="SAM" id="MobiDB-lite"/>
    </source>
</evidence>
<dbReference type="InterPro" id="IPR014031">
    <property type="entry name" value="Ketoacyl_synth_C"/>
</dbReference>
<dbReference type="PROSITE" id="PS52004">
    <property type="entry name" value="KS3_2"/>
    <property type="match status" value="1"/>
</dbReference>
<dbReference type="SMART" id="SM00827">
    <property type="entry name" value="PKS_AT"/>
    <property type="match status" value="1"/>
</dbReference>
<proteinExistence type="predicted"/>
<dbReference type="PANTHER" id="PTHR43775">
    <property type="entry name" value="FATTY ACID SYNTHASE"/>
    <property type="match status" value="1"/>
</dbReference>
<keyword evidence="1" id="KW-0596">Phosphopantetheine</keyword>
<dbReference type="SMART" id="SM00825">
    <property type="entry name" value="PKS_KS"/>
    <property type="match status" value="1"/>
</dbReference>
<sequence>MTTALQDVRQRSNDLLLAACQAAFLEEVSSLSQEELKVCSLEWVQSKQDVADLLLVPSYLRSHPVLANISLYVTQLLRFCAKVDLSDFACQSSESRSPAFLGFSTGMLAASVFSASSDTDTLLSHAVEGLRLAFWLGYHVHLFAIEFSQDRSSPWSVVLLGCSRDEAAEAVSAYNHTHVDASVHLTAVTNARCVTVSGSPQAIADFEANHLPATAAASQPAHVYALYHPPVLRATRERILADIRRRTVRFPGYEDLRVPVRSTIDGRTISSLHHRPGSTLVEDVLDMILVQPVRFDEAIERLRTDLLAEGADSVCLVNIGPGTGLWRSTMNILQNDGLSVEGVDWSSSPASVTDPTERSTPLPREVSVQRTATDSEALSGQHTNITQDQLHQKEPIAIVGMAVNFPGAPNVAKLWRVLEEGISTIRKIPSSRFDIADYRDSTDGSARALQSVHGNFLEDAEVFDNAFFRVSPREARNMDPQQRILLQVAYHALEDAGYVPSATPSFDPDNVAVYVGAATNDYVHNLKNETDVYYSTGTLQAFLSGKVSYAFGFGGPSVVVDTACSSAVVAIHQACRSLQAGDCNAALAGGVNVITSPDMHIGLDRAHFLSPTGQCRPWDASADGYCRSEGCGMFVLKRLSDALAENDRVLAVIRGVEINQSGTADSITHPHVATQVRLFRRVLDAAGVRPAEVTVVEAHGTGTRAGDPAEVEALREVYGAGTAKNGGDVVHLTPVKANIGHAEAASGAASLAKLVLMMRHRVIPGTISLKKLNPRIAPLEKDGLCIDTEACAWNPATVGGRRIAMLNNFGAAGSNAALVLEELPVAPAPSGEQARLSVVLGLSCDSSEAVEELRERCIAELTDHPPDAPSLVNFAYTVTARRQLYRYRIAVKGGSSQEICRALRTASVVHVSERKRKVVFVFSGQGSQYRGMGSRLYEAVLSFRETVDACHAKLVSWGYEGVTDIIKGVYAQAESAEDGLVSSQCALFVLEYALARMWRSWGVHPDVVIGHSLGEYAALVCAEVIDLDDALRLIAERARLMSRLCLRGATGMLAVRASASGLEELLKAHGGLSIACYNSDGDCVVGGLLTPLEGFQSACQISGYPYRRMDVPFAYHTHAMSPIIEEMRTLSAQIRFSAPTITLVSTALGVVLPKSEGGVLNLEYFAKHCRDPVLFHQGIRALLARDKDYREAVWLEIGPHAVTSSLLRGNGIGENAMVVSTLHKGRSDDESLRSALAQLYCSRTAINWRSVFAELAPSAKVTDAPLYPFANTRFWVPYTETRRRVSSGLSRRPSSTFSGSAISERIHWPTADSDQLALFEVDIAELAQYIDGHQVVGTSLCPASVYNELVFAASRAWCERIGLPPFASSLVLSDITYEAPLVRGHASRHPSLVRVEVTAKGTEGGFNAQFAVRSGEPARKDLWQTHCTGNARADLLDAVTGRLSYFRDKIQEDIATLQLGARNTRTLYASTIYDETFSKVVKYSDDFRSLKAITIRCDGADAYALAQAPVTDSGENLIHPVFMDTLLHAAGLLLNLESTDDGYIFVCCNAQTVIMLPDHLRASAMFGVYVQIGYLSQSMAIADAYAIDLEGYPGQVIAHVGKIRFRRLSITGFKAILSTSVHESSDASSDSTSSSTIATIQNADIQVCVHGLISQLCDIPVAQISSDSRLKYLGVDSLMSIELTSRLNALCASANLNPRILSALDQVKDLVDLVERSSFIPAHVEPDYSRFGLPAQEVFSSLSAVEYVKAALSNVLDIPADRLDDDDHLDRLGLDSLSFIELRHTFHPALGMHVPQNVFTPCATIRDLSVVLASLSACSNQAPGSPGNILAAQNPILLQDGGGRTPLFLIHDGSGVVHPYMSLYDLARAVWGIHNPKLPTGDEWPGGILELAAHYADLVRGTLSPAQSCVMGGWSFGGVVAFEVARMLVASGTQVDGLVLIDSPHPQSGVQLPEAVISAVVGAKVSNPRHAELVRMQMRYASKALSAYDPRSSPVSHVVPPKAVMLRSQDGYGCDADVADSATAMFLADRRDPATSVAGWEELLGSPVPVLDIPGNHFQPFEPENVATVAEQLGKALEMLENRPLAGTTDA</sequence>
<reference evidence="10 11" key="1">
    <citation type="journal article" date="2012" name="Science">
        <title>The Paleozoic origin of enzymatic lignin decomposition reconstructed from 31 fungal genomes.</title>
        <authorList>
            <person name="Floudas D."/>
            <person name="Binder M."/>
            <person name="Riley R."/>
            <person name="Barry K."/>
            <person name="Blanchette R.A."/>
            <person name="Henrissat B."/>
            <person name="Martinez A.T."/>
            <person name="Otillar R."/>
            <person name="Spatafora J.W."/>
            <person name="Yadav J.S."/>
            <person name="Aerts A."/>
            <person name="Benoit I."/>
            <person name="Boyd A."/>
            <person name="Carlson A."/>
            <person name="Copeland A."/>
            <person name="Coutinho P.M."/>
            <person name="de Vries R.P."/>
            <person name="Ferreira P."/>
            <person name="Findley K."/>
            <person name="Foster B."/>
            <person name="Gaskell J."/>
            <person name="Glotzer D."/>
            <person name="Gorecki P."/>
            <person name="Heitman J."/>
            <person name="Hesse C."/>
            <person name="Hori C."/>
            <person name="Igarashi K."/>
            <person name="Jurgens J.A."/>
            <person name="Kallen N."/>
            <person name="Kersten P."/>
            <person name="Kohler A."/>
            <person name="Kuees U."/>
            <person name="Kumar T.K.A."/>
            <person name="Kuo A."/>
            <person name="LaButti K."/>
            <person name="Larrondo L.F."/>
            <person name="Lindquist E."/>
            <person name="Ling A."/>
            <person name="Lombard V."/>
            <person name="Lucas S."/>
            <person name="Lundell T."/>
            <person name="Martin R."/>
            <person name="McLaughlin D.J."/>
            <person name="Morgenstern I."/>
            <person name="Morin E."/>
            <person name="Murat C."/>
            <person name="Nagy L.G."/>
            <person name="Nolan M."/>
            <person name="Ohm R.A."/>
            <person name="Patyshakuliyeva A."/>
            <person name="Rokas A."/>
            <person name="Ruiz-Duenas F.J."/>
            <person name="Sabat G."/>
            <person name="Salamov A."/>
            <person name="Samejima M."/>
            <person name="Schmutz J."/>
            <person name="Slot J.C."/>
            <person name="St John F."/>
            <person name="Stenlid J."/>
            <person name="Sun H."/>
            <person name="Sun S."/>
            <person name="Syed K."/>
            <person name="Tsang A."/>
            <person name="Wiebenga A."/>
            <person name="Young D."/>
            <person name="Pisabarro A."/>
            <person name="Eastwood D.C."/>
            <person name="Martin F."/>
            <person name="Cullen D."/>
            <person name="Grigoriev I.V."/>
            <person name="Hibbett D.S."/>
        </authorList>
    </citation>
    <scope>NUCLEOTIDE SEQUENCE</scope>
    <source>
        <strain evidence="11">FP-58527</strain>
    </source>
</reference>
<dbReference type="InParanoid" id="S8DLW0"/>
<dbReference type="Gene3D" id="3.10.129.110">
    <property type="entry name" value="Polyketide synthase dehydratase"/>
    <property type="match status" value="1"/>
</dbReference>
<dbReference type="Gene3D" id="3.30.70.3290">
    <property type="match status" value="1"/>
</dbReference>
<dbReference type="PROSITE" id="PS50075">
    <property type="entry name" value="CARRIER"/>
    <property type="match status" value="2"/>
</dbReference>
<dbReference type="Pfam" id="PF00698">
    <property type="entry name" value="Acyl_transf_1"/>
    <property type="match status" value="1"/>
</dbReference>
<evidence type="ECO:0000256" key="2">
    <source>
        <dbReference type="ARBA" id="ARBA00022553"/>
    </source>
</evidence>
<dbReference type="GO" id="GO:0004312">
    <property type="term" value="F:fatty acid synthase activity"/>
    <property type="evidence" value="ECO:0007669"/>
    <property type="project" value="TreeGrafter"/>
</dbReference>
<feature type="active site" description="Proton donor; for dehydratase activity" evidence="5">
    <location>
        <position position="1524"/>
    </location>
</feature>
<evidence type="ECO:0000259" key="7">
    <source>
        <dbReference type="PROSITE" id="PS50075"/>
    </source>
</evidence>
<organism evidence="10 11">
    <name type="scientific">Fomitopsis schrenkii</name>
    <name type="common">Brown rot fungus</name>
    <dbReference type="NCBI Taxonomy" id="2126942"/>
    <lineage>
        <taxon>Eukaryota</taxon>
        <taxon>Fungi</taxon>
        <taxon>Dikarya</taxon>
        <taxon>Basidiomycota</taxon>
        <taxon>Agaricomycotina</taxon>
        <taxon>Agaricomycetes</taxon>
        <taxon>Polyporales</taxon>
        <taxon>Fomitopsis</taxon>
    </lineage>
</organism>
<feature type="region of interest" description="Disordered" evidence="6">
    <location>
        <begin position="344"/>
        <end position="365"/>
    </location>
</feature>
<dbReference type="InterPro" id="IPR049900">
    <property type="entry name" value="PKS_mFAS_DH"/>
</dbReference>
<dbReference type="SMART" id="SM00823">
    <property type="entry name" value="PKS_PP"/>
    <property type="match status" value="2"/>
</dbReference>
<keyword evidence="4" id="KW-0843">Virulence</keyword>
<dbReference type="GO" id="GO:0006633">
    <property type="term" value="P:fatty acid biosynthetic process"/>
    <property type="evidence" value="ECO:0007669"/>
    <property type="project" value="InterPro"/>
</dbReference>
<dbReference type="InterPro" id="IPR014043">
    <property type="entry name" value="Acyl_transferase_dom"/>
</dbReference>
<dbReference type="InterPro" id="IPR050091">
    <property type="entry name" value="PKS_NRPS_Biosynth_Enz"/>
</dbReference>
<dbReference type="SUPFAM" id="SSF52151">
    <property type="entry name" value="FabD/lysophospholipase-like"/>
    <property type="match status" value="2"/>
</dbReference>
<dbReference type="InterPro" id="IPR018201">
    <property type="entry name" value="Ketoacyl_synth_AS"/>
</dbReference>
<dbReference type="InterPro" id="IPR042104">
    <property type="entry name" value="PKS_dehydratase_sf"/>
</dbReference>
<dbReference type="InterPro" id="IPR029058">
    <property type="entry name" value="AB_hydrolase_fold"/>
</dbReference>
<evidence type="ECO:0000256" key="5">
    <source>
        <dbReference type="PROSITE-ProRule" id="PRU01363"/>
    </source>
</evidence>
<dbReference type="Gene3D" id="1.10.1200.10">
    <property type="entry name" value="ACP-like"/>
    <property type="match status" value="2"/>
</dbReference>
<dbReference type="Pfam" id="PF00550">
    <property type="entry name" value="PP-binding"/>
    <property type="match status" value="2"/>
</dbReference>
<dbReference type="InterPro" id="IPR001227">
    <property type="entry name" value="Ac_transferase_dom_sf"/>
</dbReference>
<dbReference type="InterPro" id="IPR036736">
    <property type="entry name" value="ACP-like_sf"/>
</dbReference>
<dbReference type="InterPro" id="IPR016039">
    <property type="entry name" value="Thiolase-like"/>
</dbReference>